<organism evidence="4 5">
    <name type="scientific">Nonomuraea recticatena</name>
    <dbReference type="NCBI Taxonomy" id="46178"/>
    <lineage>
        <taxon>Bacteria</taxon>
        <taxon>Bacillati</taxon>
        <taxon>Actinomycetota</taxon>
        <taxon>Actinomycetes</taxon>
        <taxon>Streptosporangiales</taxon>
        <taxon>Streptosporangiaceae</taxon>
        <taxon>Nonomuraea</taxon>
    </lineage>
</organism>
<keyword evidence="5" id="KW-1185">Reference proteome</keyword>
<proteinExistence type="predicted"/>
<sequence>MIPRMRQLAIAASSGVLLMLPMFTGTSHAVAAPPDYVYAEPLAKSDAEMRKVAEYWKPERLKDADSYSPATPGTKSSAPSSSPSSSAGSVLTNGVSRRAAARDIQPTAPAKGGAAKTIGKVFFQLGGKEYWCSASAVAAKNRSLVATAGHCAWDPRLGKSANWIFVPSPGKDGDAPHGIYVGSTLHMHEDWAAIGDYDYDYAFVSVHHGFRWVTEDGKAVMKDVGRLEDNVGGQGLTVGKKTGNQVAAFGYPAGVQPDGSQPFNGRTLKSCEGKTKRTVNPTRNLQYGVLLSGCDFSAGASGGPWMLGYRASTGLGFLNGINSLTWNLDAAAKYDAVSSPYFTPTTFEVYDQAANDATT</sequence>
<evidence type="ECO:0000313" key="4">
    <source>
        <dbReference type="EMBL" id="GAA2663216.1"/>
    </source>
</evidence>
<dbReference type="EMBL" id="BAAATE010000008">
    <property type="protein sequence ID" value="GAA2663216.1"/>
    <property type="molecule type" value="Genomic_DNA"/>
</dbReference>
<dbReference type="InterPro" id="IPR043504">
    <property type="entry name" value="Peptidase_S1_PA_chymotrypsin"/>
</dbReference>
<dbReference type="Gene3D" id="2.40.10.10">
    <property type="entry name" value="Trypsin-like serine proteases"/>
    <property type="match status" value="2"/>
</dbReference>
<comment type="caution">
    <text evidence="4">The sequence shown here is derived from an EMBL/GenBank/DDBJ whole genome shotgun (WGS) entry which is preliminary data.</text>
</comment>
<feature type="signal peptide" evidence="3">
    <location>
        <begin position="1"/>
        <end position="31"/>
    </location>
</feature>
<evidence type="ECO:0000256" key="3">
    <source>
        <dbReference type="SAM" id="SignalP"/>
    </source>
</evidence>
<gene>
    <name evidence="4" type="ORF">GCM10010412_037700</name>
</gene>
<dbReference type="Proteomes" id="UP001501666">
    <property type="component" value="Unassembled WGS sequence"/>
</dbReference>
<accession>A0ABP6EC22</accession>
<dbReference type="InterPro" id="IPR050966">
    <property type="entry name" value="Glutamyl_endopeptidase"/>
</dbReference>
<reference evidence="5" key="1">
    <citation type="journal article" date="2019" name="Int. J. Syst. Evol. Microbiol.">
        <title>The Global Catalogue of Microorganisms (GCM) 10K type strain sequencing project: providing services to taxonomists for standard genome sequencing and annotation.</title>
        <authorList>
            <consortium name="The Broad Institute Genomics Platform"/>
            <consortium name="The Broad Institute Genome Sequencing Center for Infectious Disease"/>
            <person name="Wu L."/>
            <person name="Ma J."/>
        </authorList>
    </citation>
    <scope>NUCLEOTIDE SEQUENCE [LARGE SCALE GENOMIC DNA]</scope>
    <source>
        <strain evidence="5">JCM 6835</strain>
    </source>
</reference>
<protein>
    <submittedName>
        <fullName evidence="4">Peptidase</fullName>
    </submittedName>
</protein>
<feature type="compositionally biased region" description="Low complexity" evidence="2">
    <location>
        <begin position="68"/>
        <end position="89"/>
    </location>
</feature>
<dbReference type="PANTHER" id="PTHR15462">
    <property type="entry name" value="SERINE PROTEASE"/>
    <property type="match status" value="1"/>
</dbReference>
<name>A0ABP6EC22_9ACTN</name>
<evidence type="ECO:0000313" key="5">
    <source>
        <dbReference type="Proteomes" id="UP001501666"/>
    </source>
</evidence>
<dbReference type="InterPro" id="IPR009003">
    <property type="entry name" value="Peptidase_S1_PA"/>
</dbReference>
<feature type="chain" id="PRO_5045745387" evidence="3">
    <location>
        <begin position="32"/>
        <end position="359"/>
    </location>
</feature>
<dbReference type="SUPFAM" id="SSF50494">
    <property type="entry name" value="Trypsin-like serine proteases"/>
    <property type="match status" value="1"/>
</dbReference>
<keyword evidence="1 3" id="KW-0732">Signal</keyword>
<feature type="region of interest" description="Disordered" evidence="2">
    <location>
        <begin position="63"/>
        <end position="112"/>
    </location>
</feature>
<evidence type="ECO:0000256" key="1">
    <source>
        <dbReference type="ARBA" id="ARBA00022729"/>
    </source>
</evidence>
<evidence type="ECO:0000256" key="2">
    <source>
        <dbReference type="SAM" id="MobiDB-lite"/>
    </source>
</evidence>